<protein>
    <submittedName>
        <fullName evidence="2">Esterase-like protein</fullName>
    </submittedName>
</protein>
<dbReference type="Gene3D" id="3.40.50.1820">
    <property type="entry name" value="alpha/beta hydrolase"/>
    <property type="match status" value="1"/>
</dbReference>
<evidence type="ECO:0000313" key="2">
    <source>
        <dbReference type="EMBL" id="OAA50465.1"/>
    </source>
</evidence>
<dbReference type="InterPro" id="IPR000073">
    <property type="entry name" value="AB_hydrolase_1"/>
</dbReference>
<evidence type="ECO:0000313" key="3">
    <source>
        <dbReference type="Proteomes" id="UP000243498"/>
    </source>
</evidence>
<dbReference type="Proteomes" id="UP000243498">
    <property type="component" value="Unassembled WGS sequence"/>
</dbReference>
<sequence>MFPGGPNPTQAQFVPPSKAHKPPLPLVLIHDGGGTTFSYFVIGSLARDVWAIHNPNYFDGLPWEGGMDEMAKNYLDFIAKELSGPIMLGGWSLGGYLSLTMARVIAANPGAYPMSIAGLLIIDSPYHIARSKIAVPTSKAEFSGLPPLVQKSFDNCDDMLQYWDLPSWDGVNSGGSTDVKFTMAGKTFAVRKGEVLHKTVDSDPYDNQWQTMAVKPYASNADTDTSGPPPGVLLRCIKRAKPKPPHGSSSSGQNAMPACLVDYYRDEKLLGWEARYPDFIKAVIDVNADHYNLFDRTNTAGMEKVTAQLAKGLEVLDALHGASKTRSADS</sequence>
<dbReference type="OMA" id="SNHYEMF"/>
<dbReference type="OrthoDB" id="10253869at2759"/>
<comment type="caution">
    <text evidence="2">The sequence shown here is derived from an EMBL/GenBank/DDBJ whole genome shotgun (WGS) entry which is preliminary data.</text>
</comment>
<evidence type="ECO:0000259" key="1">
    <source>
        <dbReference type="Pfam" id="PF12697"/>
    </source>
</evidence>
<accession>A0A162HZY7</accession>
<keyword evidence="3" id="KW-1185">Reference proteome</keyword>
<dbReference type="SUPFAM" id="SSF53474">
    <property type="entry name" value="alpha/beta-Hydrolases"/>
    <property type="match status" value="1"/>
</dbReference>
<dbReference type="AlphaFoldDB" id="A0A162HZY7"/>
<gene>
    <name evidence="2" type="ORF">NOR_00915</name>
</gene>
<name>A0A162HZY7_METRR</name>
<dbReference type="EMBL" id="AZHC01000002">
    <property type="protein sequence ID" value="OAA50465.1"/>
    <property type="molecule type" value="Genomic_DNA"/>
</dbReference>
<organism evidence="2 3">
    <name type="scientific">Metarhizium rileyi (strain RCEF 4871)</name>
    <name type="common">Nomuraea rileyi</name>
    <dbReference type="NCBI Taxonomy" id="1649241"/>
    <lineage>
        <taxon>Eukaryota</taxon>
        <taxon>Fungi</taxon>
        <taxon>Dikarya</taxon>
        <taxon>Ascomycota</taxon>
        <taxon>Pezizomycotina</taxon>
        <taxon>Sordariomycetes</taxon>
        <taxon>Hypocreomycetidae</taxon>
        <taxon>Hypocreales</taxon>
        <taxon>Clavicipitaceae</taxon>
        <taxon>Metarhizium</taxon>
    </lineage>
</organism>
<feature type="domain" description="AB hydrolase-1" evidence="1">
    <location>
        <begin position="26"/>
        <end position="169"/>
    </location>
</feature>
<reference evidence="2 3" key="1">
    <citation type="journal article" date="2016" name="Genome Biol. Evol.">
        <title>Divergent and convergent evolution of fungal pathogenicity.</title>
        <authorList>
            <person name="Shang Y."/>
            <person name="Xiao G."/>
            <person name="Zheng P."/>
            <person name="Cen K."/>
            <person name="Zhan S."/>
            <person name="Wang C."/>
        </authorList>
    </citation>
    <scope>NUCLEOTIDE SEQUENCE [LARGE SCALE GENOMIC DNA]</scope>
    <source>
        <strain evidence="2 3">RCEF 4871</strain>
    </source>
</reference>
<dbReference type="Pfam" id="PF12697">
    <property type="entry name" value="Abhydrolase_6"/>
    <property type="match status" value="1"/>
</dbReference>
<proteinExistence type="predicted"/>
<dbReference type="InterPro" id="IPR029058">
    <property type="entry name" value="AB_hydrolase_fold"/>
</dbReference>